<protein>
    <recommendedName>
        <fullName evidence="3">F-box domain-containing protein</fullName>
    </recommendedName>
</protein>
<evidence type="ECO:0000313" key="1">
    <source>
        <dbReference type="EMBL" id="RMY49227.1"/>
    </source>
</evidence>
<sequence>MSLGDLRLTDPHFRCGGVVRLPSSILATLYRRQRKLRTLRLDSMDLEPVVASLSRDGLANIAAVYICTSDPKEASSWNRVLPTLPNLRNLEVAAYRDRRDGTYPLEADASSDVFANLLDWNGQEPQYTLHLHTLQVQGFDLTEVAGILRRRVHFPRLQVLGMQLCANSVRLIQVLYETHELGRLSLRTFIIVEAKKDPESRVQDEVFSQLLSTFGTLEHLIVRTEGSSAYWPDFKAVAGHAASLRLLHLDCPLPGPLPQGSRIGSRGGFGSIRQLRKLQQITLPIQSIVLAEADCCATECCYKDMRYVLLTLDALPSLRTFQVLDMRLGDLNVQQIDRPVLRAYALRQLRILADYVFNAMANLKVLSLERFVYRDSNNRRRESYSGQSYHRGKTTDARGREQITAIEASLQELKQIEPAVDILDMKDLEHGGLFRYGYEL</sequence>
<accession>A0A3M7CC22</accession>
<dbReference type="AlphaFoldDB" id="A0A3M7CC22"/>
<comment type="caution">
    <text evidence="1">The sequence shown here is derived from an EMBL/GenBank/DDBJ whole genome shotgun (WGS) entry which is preliminary data.</text>
</comment>
<dbReference type="InterPro" id="IPR032675">
    <property type="entry name" value="LRR_dom_sf"/>
</dbReference>
<proteinExistence type="predicted"/>
<gene>
    <name evidence="1" type="ORF">D0865_07615</name>
</gene>
<dbReference type="VEuPathDB" id="FungiDB:BTJ68_11467"/>
<evidence type="ECO:0008006" key="3">
    <source>
        <dbReference type="Google" id="ProtNLM"/>
    </source>
</evidence>
<reference evidence="1 2" key="1">
    <citation type="journal article" date="2018" name="BMC Genomics">
        <title>Genomic evidence for intraspecific hybridization in a clonal and extremely halotolerant yeast.</title>
        <authorList>
            <person name="Gostincar C."/>
            <person name="Stajich J.E."/>
            <person name="Zupancic J."/>
            <person name="Zalar P."/>
            <person name="Gunde-Cimerman N."/>
        </authorList>
    </citation>
    <scope>NUCLEOTIDE SEQUENCE [LARGE SCALE GENOMIC DNA]</scope>
    <source>
        <strain evidence="1 2">EXF-151</strain>
    </source>
</reference>
<organism evidence="1 2">
    <name type="scientific">Hortaea werneckii</name>
    <name type="common">Black yeast</name>
    <name type="synonym">Cladosporium werneckii</name>
    <dbReference type="NCBI Taxonomy" id="91943"/>
    <lineage>
        <taxon>Eukaryota</taxon>
        <taxon>Fungi</taxon>
        <taxon>Dikarya</taxon>
        <taxon>Ascomycota</taxon>
        <taxon>Pezizomycotina</taxon>
        <taxon>Dothideomycetes</taxon>
        <taxon>Dothideomycetidae</taxon>
        <taxon>Mycosphaerellales</taxon>
        <taxon>Teratosphaeriaceae</taxon>
        <taxon>Hortaea</taxon>
    </lineage>
</organism>
<dbReference type="Gene3D" id="3.80.10.10">
    <property type="entry name" value="Ribonuclease Inhibitor"/>
    <property type="match status" value="1"/>
</dbReference>
<dbReference type="SUPFAM" id="SSF52047">
    <property type="entry name" value="RNI-like"/>
    <property type="match status" value="1"/>
</dbReference>
<dbReference type="Proteomes" id="UP000270230">
    <property type="component" value="Unassembled WGS sequence"/>
</dbReference>
<evidence type="ECO:0000313" key="2">
    <source>
        <dbReference type="Proteomes" id="UP000270230"/>
    </source>
</evidence>
<name>A0A3M7CC22_HORWE</name>
<dbReference type="OrthoDB" id="3866088at2759"/>
<dbReference type="EMBL" id="QWIN01000607">
    <property type="protein sequence ID" value="RMY49227.1"/>
    <property type="molecule type" value="Genomic_DNA"/>
</dbReference>